<dbReference type="Pfam" id="PF02687">
    <property type="entry name" value="FtsX"/>
    <property type="match status" value="2"/>
</dbReference>
<keyword evidence="10" id="KW-1185">Reference proteome</keyword>
<feature type="domain" description="MacB-like periplasmic core" evidence="8">
    <location>
        <begin position="20"/>
        <end position="240"/>
    </location>
</feature>
<dbReference type="InterPro" id="IPR025857">
    <property type="entry name" value="MacB_PCD"/>
</dbReference>
<evidence type="ECO:0000313" key="9">
    <source>
        <dbReference type="EMBL" id="SFA45844.1"/>
    </source>
</evidence>
<evidence type="ECO:0000256" key="3">
    <source>
        <dbReference type="ARBA" id="ARBA00022692"/>
    </source>
</evidence>
<evidence type="ECO:0000259" key="7">
    <source>
        <dbReference type="Pfam" id="PF02687"/>
    </source>
</evidence>
<evidence type="ECO:0000256" key="2">
    <source>
        <dbReference type="ARBA" id="ARBA00022475"/>
    </source>
</evidence>
<dbReference type="InterPro" id="IPR050250">
    <property type="entry name" value="Macrolide_Exporter_MacB"/>
</dbReference>
<keyword evidence="3 6" id="KW-0812">Transmembrane</keyword>
<feature type="domain" description="MacB-like periplasmic core" evidence="8">
    <location>
        <begin position="523"/>
        <end position="626"/>
    </location>
</feature>
<evidence type="ECO:0000256" key="5">
    <source>
        <dbReference type="ARBA" id="ARBA00023136"/>
    </source>
</evidence>
<dbReference type="EMBL" id="FOJM01000005">
    <property type="protein sequence ID" value="SFA45844.1"/>
    <property type="molecule type" value="Genomic_DNA"/>
</dbReference>
<keyword evidence="5 6" id="KW-0472">Membrane</keyword>
<evidence type="ECO:0000259" key="8">
    <source>
        <dbReference type="Pfam" id="PF12704"/>
    </source>
</evidence>
<name>A0A1I0T226_9SPHI</name>
<feature type="transmembrane region" description="Helical" evidence="6">
    <location>
        <begin position="420"/>
        <end position="445"/>
    </location>
</feature>
<feature type="transmembrane region" description="Helical" evidence="6">
    <location>
        <begin position="712"/>
        <end position="733"/>
    </location>
</feature>
<feature type="transmembrane region" description="Helical" evidence="6">
    <location>
        <begin position="283"/>
        <end position="302"/>
    </location>
</feature>
<evidence type="ECO:0000313" key="10">
    <source>
        <dbReference type="Proteomes" id="UP000198836"/>
    </source>
</evidence>
<sequence>MFKLNLKIALRNLWKNKTSSFINVVGLAIGLAACLMLLLYVTYEWNFDKQAKNWRNVYVAMTNVPGDGNKIAATFNGTTTALGPLLKAHLPEVKYVARMDYGKKSLIANGQNSYKKDSKFAEPDLLKMYDYQFISGDPKTALKNPLSAILTESTAKTLFGTTDALNKVVRYQDRENLTITGVIKDLPENSSNRFDFLMPWSFYEILDRDVKDLNWNNYSFVTMVLLDQNADIDLVNRKVDGLVKANAPQNAQSQPHFLYQASKLHLFGKFENGKPIGGNIEQIYLFVGLAFGILLIACINFMNMATAKSEKRAKEVGIKKTIGANRSSLILQFLTESMVLTFIAVILAIALLELSLPAFNRLLNFNIGISYFRVTSWLGILGIVSATGLIAGSYPAFYLSSFNPIQTLKRKINAKGFPNISLRQVLVIGQFCFAIILIIATLVIYRQIQYIKNKPVGFDVNALVEMPQEGELKTKFDLFKTQLLKAGAVTSMYQSSVSLSHHGRNFMDIKWDGMTKPANTVMFNQVATSYDFIKTNGIKLLAGRDFSERFASDTSAIMVSASAVKVFGYKNPIGKKVTLFGTNAHIIGVFDDYVWDSPYKSNNPQVVFINLKQTGTITMRLNNANSLQHNIETINRITKAFNPAYPTEISFVNSLYQEKYKSEQILGILSNLFGGLAIFVSCLGLFGLVAYSSEQRTKEFGVRKVLGASVANLMQLLSLSFLKMIAVAIVIAIPIGYLSMVKWLNNFEYHTEFSWWIMPLAAIGTLTIALFTVSFQAYKTAKANPVDALKYE</sequence>
<dbReference type="PANTHER" id="PTHR30572:SF18">
    <property type="entry name" value="ABC-TYPE MACROLIDE FAMILY EXPORT SYSTEM PERMEASE COMPONENT 2"/>
    <property type="match status" value="1"/>
</dbReference>
<dbReference type="RefSeq" id="WP_090982130.1">
    <property type="nucleotide sequence ID" value="NZ_FOJM01000005.1"/>
</dbReference>
<keyword evidence="4 6" id="KW-1133">Transmembrane helix</keyword>
<feature type="transmembrane region" description="Helical" evidence="6">
    <location>
        <begin position="21"/>
        <end position="43"/>
    </location>
</feature>
<dbReference type="GO" id="GO:0022857">
    <property type="term" value="F:transmembrane transporter activity"/>
    <property type="evidence" value="ECO:0007669"/>
    <property type="project" value="TreeGrafter"/>
</dbReference>
<dbReference type="STRING" id="332999.SAMN04488511_105174"/>
<comment type="subcellular location">
    <subcellularLocation>
        <location evidence="1">Cell membrane</location>
        <topology evidence="1">Multi-pass membrane protein</topology>
    </subcellularLocation>
</comment>
<reference evidence="10" key="1">
    <citation type="submission" date="2016-10" db="EMBL/GenBank/DDBJ databases">
        <authorList>
            <person name="Varghese N."/>
            <person name="Submissions S."/>
        </authorList>
    </citation>
    <scope>NUCLEOTIDE SEQUENCE [LARGE SCALE GENOMIC DNA]</scope>
    <source>
        <strain evidence="10">DSM 18130</strain>
    </source>
</reference>
<keyword evidence="2" id="KW-1003">Cell membrane</keyword>
<dbReference type="AlphaFoldDB" id="A0A1I0T226"/>
<dbReference type="InterPro" id="IPR003838">
    <property type="entry name" value="ABC3_permease_C"/>
</dbReference>
<gene>
    <name evidence="9" type="ORF">SAMN04488511_105174</name>
</gene>
<feature type="transmembrane region" description="Helical" evidence="6">
    <location>
        <begin position="753"/>
        <end position="773"/>
    </location>
</feature>
<dbReference type="Proteomes" id="UP000198836">
    <property type="component" value="Unassembled WGS sequence"/>
</dbReference>
<dbReference type="GO" id="GO:0005886">
    <property type="term" value="C:plasma membrane"/>
    <property type="evidence" value="ECO:0007669"/>
    <property type="project" value="UniProtKB-SubCell"/>
</dbReference>
<protein>
    <submittedName>
        <fullName evidence="9">ABC-type antimicrobial peptide transport system, permease component</fullName>
    </submittedName>
</protein>
<dbReference type="PROSITE" id="PS51257">
    <property type="entry name" value="PROKAR_LIPOPROTEIN"/>
    <property type="match status" value="1"/>
</dbReference>
<feature type="transmembrane region" description="Helical" evidence="6">
    <location>
        <begin position="329"/>
        <end position="354"/>
    </location>
</feature>
<dbReference type="OrthoDB" id="1451596at2"/>
<evidence type="ECO:0000256" key="6">
    <source>
        <dbReference type="SAM" id="Phobius"/>
    </source>
</evidence>
<accession>A0A1I0T226</accession>
<proteinExistence type="predicted"/>
<feature type="domain" description="ABC3 transporter permease C-terminal" evidence="7">
    <location>
        <begin position="289"/>
        <end position="404"/>
    </location>
</feature>
<dbReference type="Pfam" id="PF12704">
    <property type="entry name" value="MacB_PCD"/>
    <property type="match status" value="2"/>
</dbReference>
<feature type="transmembrane region" description="Helical" evidence="6">
    <location>
        <begin position="665"/>
        <end position="691"/>
    </location>
</feature>
<evidence type="ECO:0000256" key="1">
    <source>
        <dbReference type="ARBA" id="ARBA00004651"/>
    </source>
</evidence>
<dbReference type="PANTHER" id="PTHR30572">
    <property type="entry name" value="MEMBRANE COMPONENT OF TRANSPORTER-RELATED"/>
    <property type="match status" value="1"/>
</dbReference>
<feature type="transmembrane region" description="Helical" evidence="6">
    <location>
        <begin position="374"/>
        <end position="399"/>
    </location>
</feature>
<feature type="domain" description="ABC3 transporter permease C-terminal" evidence="7">
    <location>
        <begin position="672"/>
        <end position="785"/>
    </location>
</feature>
<evidence type="ECO:0000256" key="4">
    <source>
        <dbReference type="ARBA" id="ARBA00022989"/>
    </source>
</evidence>
<organism evidence="9 10">
    <name type="scientific">Pedobacter suwonensis</name>
    <dbReference type="NCBI Taxonomy" id="332999"/>
    <lineage>
        <taxon>Bacteria</taxon>
        <taxon>Pseudomonadati</taxon>
        <taxon>Bacteroidota</taxon>
        <taxon>Sphingobacteriia</taxon>
        <taxon>Sphingobacteriales</taxon>
        <taxon>Sphingobacteriaceae</taxon>
        <taxon>Pedobacter</taxon>
    </lineage>
</organism>